<feature type="domain" description="Aminoglycoside phosphotransferase" evidence="1">
    <location>
        <begin position="5"/>
        <end position="198"/>
    </location>
</feature>
<dbReference type="EMBL" id="DVFJ01000037">
    <property type="protein sequence ID" value="HIQ72661.1"/>
    <property type="molecule type" value="Genomic_DNA"/>
</dbReference>
<proteinExistence type="predicted"/>
<dbReference type="InterPro" id="IPR002575">
    <property type="entry name" value="Aminoglycoside_PTrfase"/>
</dbReference>
<evidence type="ECO:0000313" key="2">
    <source>
        <dbReference type="EMBL" id="HIQ72661.1"/>
    </source>
</evidence>
<dbReference type="InterPro" id="IPR011009">
    <property type="entry name" value="Kinase-like_dom_sf"/>
</dbReference>
<reference evidence="2" key="2">
    <citation type="journal article" date="2021" name="PeerJ">
        <title>Extensive microbial diversity within the chicken gut microbiome revealed by metagenomics and culture.</title>
        <authorList>
            <person name="Gilroy R."/>
            <person name="Ravi A."/>
            <person name="Getino M."/>
            <person name="Pursley I."/>
            <person name="Horton D.L."/>
            <person name="Alikhan N.F."/>
            <person name="Baker D."/>
            <person name="Gharbi K."/>
            <person name="Hall N."/>
            <person name="Watson M."/>
            <person name="Adriaenssens E.M."/>
            <person name="Foster-Nyarko E."/>
            <person name="Jarju S."/>
            <person name="Secka A."/>
            <person name="Antonio M."/>
            <person name="Oren A."/>
            <person name="Chaudhuri R.R."/>
            <person name="La Ragione R."/>
            <person name="Hildebrand F."/>
            <person name="Pallen M.J."/>
        </authorList>
    </citation>
    <scope>NUCLEOTIDE SEQUENCE</scope>
    <source>
        <strain evidence="2">ChiSxjej2B14-6234</strain>
    </source>
</reference>
<evidence type="ECO:0000259" key="1">
    <source>
        <dbReference type="Pfam" id="PF01636"/>
    </source>
</evidence>
<dbReference type="Gene3D" id="3.90.1200.10">
    <property type="match status" value="1"/>
</dbReference>
<dbReference type="Proteomes" id="UP000886887">
    <property type="component" value="Unassembled WGS sequence"/>
</dbReference>
<organism evidence="2 3">
    <name type="scientific">Candidatus Onthenecus intestinigallinarum</name>
    <dbReference type="NCBI Taxonomy" id="2840875"/>
    <lineage>
        <taxon>Bacteria</taxon>
        <taxon>Bacillati</taxon>
        <taxon>Bacillota</taxon>
        <taxon>Clostridia</taxon>
        <taxon>Eubacteriales</taxon>
        <taxon>Candidatus Onthenecus</taxon>
    </lineage>
</organism>
<reference evidence="2" key="1">
    <citation type="submission" date="2020-10" db="EMBL/GenBank/DDBJ databases">
        <authorList>
            <person name="Gilroy R."/>
        </authorList>
    </citation>
    <scope>NUCLEOTIDE SEQUENCE</scope>
    <source>
        <strain evidence="2">ChiSxjej2B14-6234</strain>
    </source>
</reference>
<gene>
    <name evidence="2" type="ORF">IAB73_10700</name>
</gene>
<accession>A0A9D0ZCF7</accession>
<sequence length="230" mass="26101">MLRRDWRRIAEGRTADIFELDERRVLKLFKQGYSMDAARREYENHRMVSGIMAQVPRVFACAAYEGRVGLTMENVRGPSLASRMLDARTFEQAMDLFAQLHMSWLSHTAPAATAYTDRMLDAAVRAGAEESLLRRIRALPPGDVLCHGDFHPYNIVLAGGGRPVIVDFANVCRGPAAYDIARTYVLLSEADASAPLAGLYLARMRRTHEDIEAYVSTLRDFRRYELMREQ</sequence>
<dbReference type="AlphaFoldDB" id="A0A9D0ZCF7"/>
<protein>
    <submittedName>
        <fullName evidence="2">Aminoglycoside phosphotransferase family protein</fullName>
    </submittedName>
</protein>
<dbReference type="SUPFAM" id="SSF56112">
    <property type="entry name" value="Protein kinase-like (PK-like)"/>
    <property type="match status" value="1"/>
</dbReference>
<evidence type="ECO:0000313" key="3">
    <source>
        <dbReference type="Proteomes" id="UP000886887"/>
    </source>
</evidence>
<name>A0A9D0ZCF7_9FIRM</name>
<comment type="caution">
    <text evidence="2">The sequence shown here is derived from an EMBL/GenBank/DDBJ whole genome shotgun (WGS) entry which is preliminary data.</text>
</comment>
<dbReference type="Pfam" id="PF01636">
    <property type="entry name" value="APH"/>
    <property type="match status" value="1"/>
</dbReference>